<keyword evidence="5" id="KW-0964">Secreted</keyword>
<keyword evidence="10 12" id="KW-0472">Membrane</keyword>
<dbReference type="GO" id="GO:0032049">
    <property type="term" value="P:cardiolipin biosynthetic process"/>
    <property type="evidence" value="ECO:0007669"/>
    <property type="project" value="UniProtKB-UniRule"/>
</dbReference>
<dbReference type="Pfam" id="PF13091">
    <property type="entry name" value="PLDc_2"/>
    <property type="match status" value="2"/>
</dbReference>
<evidence type="ECO:0000256" key="3">
    <source>
        <dbReference type="ARBA" id="ARBA00004613"/>
    </source>
</evidence>
<comment type="caution">
    <text evidence="14">The sequence shown here is derived from an EMBL/GenBank/DDBJ whole genome shotgun (WGS) entry which is preliminary data.</text>
</comment>
<dbReference type="InterPro" id="IPR001736">
    <property type="entry name" value="PLipase_D/transphosphatidylase"/>
</dbReference>
<keyword evidence="15" id="KW-1185">Reference proteome</keyword>
<sequence>MFYVPLRKTPAAAVSWLLLIAFLPVPGLFIFLAIGRTKTSTWRRDRFAAIAPDLHRLAAQLRQGIPAVGYTEQVAGLAEAIGHMPAVAGNSLELIADYEDLIRRLIADIDDANRSVHLLAYIFADDQAGTMVIDALARAAERGVSCRVLVDPVGSSRWFRRINQRLRASGVNVRASMPLAPVYRWTRRDLRNHRKLYLIDGRIGYVGSQNLVDPDFIKGIVNTEIMARVTGPAVASCEAVFASDWQIETQESLAEAIKVPESTGKSVLQIMPSGPDYGDEGYRSLLLSLLYMARHHVRIVTPYLIPDDAVLAAFKALNQRGVEVELVISTVGDHPIVRLAQSSYYQELAQAGVMLQVFAGGLLHAKTVTIDDHTAVIGSANLDIRSFVLNDEVSLIIYDRVSVQAVASVLDEFVSKTVPFNMERWQQRGAVLRLAANVARLASPVL</sequence>
<feature type="domain" description="PLD phosphodiesterase" evidence="13">
    <location>
        <begin position="188"/>
        <end position="215"/>
    </location>
</feature>
<evidence type="ECO:0000313" key="15">
    <source>
        <dbReference type="Proteomes" id="UP000290975"/>
    </source>
</evidence>
<evidence type="ECO:0000256" key="10">
    <source>
        <dbReference type="ARBA" id="ARBA00023136"/>
    </source>
</evidence>
<keyword evidence="4" id="KW-1003">Cell membrane</keyword>
<keyword evidence="8" id="KW-0677">Repeat</keyword>
<reference evidence="14 15" key="1">
    <citation type="submission" date="2014-12" db="EMBL/GenBank/DDBJ databases">
        <title>Whole genome sequencing of Sphingobium xenophagum OW59.</title>
        <authorList>
            <person name="Ohta Y."/>
            <person name="Nishi S."/>
            <person name="Hatada Y."/>
        </authorList>
    </citation>
    <scope>NUCLEOTIDE SEQUENCE [LARGE SCALE GENOMIC DNA]</scope>
    <source>
        <strain evidence="14 15">OW59</strain>
    </source>
</reference>
<feature type="domain" description="PLD phosphodiesterase" evidence="13">
    <location>
        <begin position="359"/>
        <end position="386"/>
    </location>
</feature>
<name>A0A401J360_SPHXE</name>
<dbReference type="SMART" id="SM00155">
    <property type="entry name" value="PLDc"/>
    <property type="match status" value="2"/>
</dbReference>
<organism evidence="14 15">
    <name type="scientific">Sphingobium xenophagum</name>
    <dbReference type="NCBI Taxonomy" id="121428"/>
    <lineage>
        <taxon>Bacteria</taxon>
        <taxon>Pseudomonadati</taxon>
        <taxon>Pseudomonadota</taxon>
        <taxon>Alphaproteobacteria</taxon>
        <taxon>Sphingomonadales</taxon>
        <taxon>Sphingomonadaceae</taxon>
        <taxon>Sphingobium</taxon>
    </lineage>
</organism>
<dbReference type="GO" id="GO:0008808">
    <property type="term" value="F:cardiolipin synthase activity"/>
    <property type="evidence" value="ECO:0007669"/>
    <property type="project" value="UniProtKB-UniRule"/>
</dbReference>
<evidence type="ECO:0000256" key="6">
    <source>
        <dbReference type="ARBA" id="ARBA00022679"/>
    </source>
</evidence>
<dbReference type="PANTHER" id="PTHR21248">
    <property type="entry name" value="CARDIOLIPIN SYNTHASE"/>
    <property type="match status" value="1"/>
</dbReference>
<evidence type="ECO:0000256" key="4">
    <source>
        <dbReference type="ARBA" id="ARBA00022475"/>
    </source>
</evidence>
<dbReference type="GO" id="GO:0005886">
    <property type="term" value="C:plasma membrane"/>
    <property type="evidence" value="ECO:0007669"/>
    <property type="project" value="UniProtKB-SubCell"/>
</dbReference>
<evidence type="ECO:0000256" key="12">
    <source>
        <dbReference type="SAM" id="Phobius"/>
    </source>
</evidence>
<dbReference type="PROSITE" id="PS50035">
    <property type="entry name" value="PLD"/>
    <property type="match status" value="2"/>
</dbReference>
<evidence type="ECO:0000256" key="5">
    <source>
        <dbReference type="ARBA" id="ARBA00022525"/>
    </source>
</evidence>
<keyword evidence="6" id="KW-0808">Transferase</keyword>
<comment type="function">
    <text evidence="1">Could be a virulence factor.</text>
</comment>
<dbReference type="NCBIfam" id="TIGR04265">
    <property type="entry name" value="bac_cardiolipin"/>
    <property type="match status" value="1"/>
</dbReference>
<dbReference type="AlphaFoldDB" id="A0A401J360"/>
<dbReference type="PANTHER" id="PTHR21248:SF22">
    <property type="entry name" value="PHOSPHOLIPASE D"/>
    <property type="match status" value="1"/>
</dbReference>
<keyword evidence="7 12" id="KW-0812">Transmembrane</keyword>
<feature type="transmembrane region" description="Helical" evidence="12">
    <location>
        <begin position="12"/>
        <end position="34"/>
    </location>
</feature>
<proteinExistence type="predicted"/>
<evidence type="ECO:0000313" key="14">
    <source>
        <dbReference type="EMBL" id="GBH31082.1"/>
    </source>
</evidence>
<evidence type="ECO:0000256" key="8">
    <source>
        <dbReference type="ARBA" id="ARBA00022737"/>
    </source>
</evidence>
<evidence type="ECO:0000259" key="13">
    <source>
        <dbReference type="PROSITE" id="PS50035"/>
    </source>
</evidence>
<dbReference type="Gene3D" id="3.30.870.10">
    <property type="entry name" value="Endonuclease Chain A"/>
    <property type="match status" value="2"/>
</dbReference>
<dbReference type="GO" id="GO:0005576">
    <property type="term" value="C:extracellular region"/>
    <property type="evidence" value="ECO:0007669"/>
    <property type="project" value="UniProtKB-SubCell"/>
</dbReference>
<accession>A0A401J360</accession>
<dbReference type="EMBL" id="BBQY01000014">
    <property type="protein sequence ID" value="GBH31082.1"/>
    <property type="molecule type" value="Genomic_DNA"/>
</dbReference>
<dbReference type="EC" id="2.7.8.-" evidence="11"/>
<dbReference type="InterPro" id="IPR022924">
    <property type="entry name" value="Cardiolipin_synthase"/>
</dbReference>
<dbReference type="Proteomes" id="UP000290975">
    <property type="component" value="Unassembled WGS sequence"/>
</dbReference>
<gene>
    <name evidence="14" type="ORF">MBESOW_P2343</name>
</gene>
<evidence type="ECO:0000256" key="1">
    <source>
        <dbReference type="ARBA" id="ARBA00003145"/>
    </source>
</evidence>
<evidence type="ECO:0000256" key="2">
    <source>
        <dbReference type="ARBA" id="ARBA00004236"/>
    </source>
</evidence>
<dbReference type="InterPro" id="IPR025202">
    <property type="entry name" value="PLD-like_dom"/>
</dbReference>
<evidence type="ECO:0000256" key="11">
    <source>
        <dbReference type="NCBIfam" id="TIGR04265"/>
    </source>
</evidence>
<keyword evidence="9 12" id="KW-1133">Transmembrane helix</keyword>
<comment type="subcellular location">
    <subcellularLocation>
        <location evidence="2">Cell membrane</location>
    </subcellularLocation>
    <subcellularLocation>
        <location evidence="3">Secreted</location>
    </subcellularLocation>
</comment>
<evidence type="ECO:0000256" key="7">
    <source>
        <dbReference type="ARBA" id="ARBA00022692"/>
    </source>
</evidence>
<evidence type="ECO:0000256" key="9">
    <source>
        <dbReference type="ARBA" id="ARBA00022989"/>
    </source>
</evidence>
<dbReference type="SUPFAM" id="SSF56024">
    <property type="entry name" value="Phospholipase D/nuclease"/>
    <property type="match status" value="2"/>
</dbReference>
<protein>
    <recommendedName>
        <fullName evidence="11">Cardiolipin synthase</fullName>
        <ecNumber evidence="11">2.7.8.-</ecNumber>
    </recommendedName>
</protein>